<dbReference type="PANTHER" id="PTHR47104">
    <property type="entry name" value="SEC14P-LIKE PHOSPHATIDYLINOSITOL TRANSFER FAMILY PROTEIN"/>
    <property type="match status" value="1"/>
</dbReference>
<keyword evidence="2" id="KW-1185">Reference proteome</keyword>
<dbReference type="PANTHER" id="PTHR47104:SF1">
    <property type="entry name" value="SEC14P-LIKE PHOSPHATIDYLINOSITOL TRANSFER FAMILY PROTEIN"/>
    <property type="match status" value="1"/>
</dbReference>
<dbReference type="AlphaFoldDB" id="A0A0S3T552"/>
<accession>A0A0S3T552</accession>
<organism evidence="1 2">
    <name type="scientific">Vigna angularis var. angularis</name>
    <dbReference type="NCBI Taxonomy" id="157739"/>
    <lineage>
        <taxon>Eukaryota</taxon>
        <taxon>Viridiplantae</taxon>
        <taxon>Streptophyta</taxon>
        <taxon>Embryophyta</taxon>
        <taxon>Tracheophyta</taxon>
        <taxon>Spermatophyta</taxon>
        <taxon>Magnoliopsida</taxon>
        <taxon>eudicotyledons</taxon>
        <taxon>Gunneridae</taxon>
        <taxon>Pentapetalae</taxon>
        <taxon>rosids</taxon>
        <taxon>fabids</taxon>
        <taxon>Fabales</taxon>
        <taxon>Fabaceae</taxon>
        <taxon>Papilionoideae</taxon>
        <taxon>50 kb inversion clade</taxon>
        <taxon>NPAAA clade</taxon>
        <taxon>indigoferoid/millettioid clade</taxon>
        <taxon>Phaseoleae</taxon>
        <taxon>Vigna</taxon>
    </lineage>
</organism>
<dbReference type="EMBL" id="AP015043">
    <property type="protein sequence ID" value="BAU00330.1"/>
    <property type="molecule type" value="Genomic_DNA"/>
</dbReference>
<dbReference type="Gene3D" id="3.40.525.10">
    <property type="entry name" value="CRAL-TRIO lipid binding domain"/>
    <property type="match status" value="1"/>
</dbReference>
<dbReference type="InterPro" id="IPR036865">
    <property type="entry name" value="CRAL-TRIO_dom_sf"/>
</dbReference>
<proteinExistence type="predicted"/>
<name>A0A0S3T552_PHAAN</name>
<reference evidence="1 2" key="1">
    <citation type="journal article" date="2015" name="Sci. Rep.">
        <title>The power of single molecule real-time sequencing technology in the de novo assembly of a eukaryotic genome.</title>
        <authorList>
            <person name="Sakai H."/>
            <person name="Naito K."/>
            <person name="Ogiso-Tanaka E."/>
            <person name="Takahashi Y."/>
            <person name="Iseki K."/>
            <person name="Muto C."/>
            <person name="Satou K."/>
            <person name="Teruya K."/>
            <person name="Shiroma A."/>
            <person name="Shimoji M."/>
            <person name="Hirano T."/>
            <person name="Itoh T."/>
            <person name="Kaga A."/>
            <person name="Tomooka N."/>
        </authorList>
    </citation>
    <scope>NUCLEOTIDE SEQUENCE [LARGE SCALE GENOMIC DNA]</scope>
    <source>
        <strain evidence="2">cv. Shumari</strain>
    </source>
</reference>
<feature type="non-terminal residue" evidence="1">
    <location>
        <position position="1"/>
    </location>
</feature>
<evidence type="ECO:0000313" key="1">
    <source>
        <dbReference type="EMBL" id="BAU00330.1"/>
    </source>
</evidence>
<evidence type="ECO:0000313" key="2">
    <source>
        <dbReference type="Proteomes" id="UP000291084"/>
    </source>
</evidence>
<protein>
    <submittedName>
        <fullName evidence="1">Uncharacterized protein</fullName>
    </submittedName>
</protein>
<gene>
    <name evidence="1" type="primary">Vigan.10G191600</name>
    <name evidence="1" type="ORF">VIGAN_10191600</name>
</gene>
<dbReference type="Proteomes" id="UP000291084">
    <property type="component" value="Chromosome 10"/>
</dbReference>
<sequence>SSSPPPGEVLQLCLCGTISESKGDNVKRAAKQLRTCLSWRESIGADYLMADELSGELSDGLAYVAGHDDEYTPVFF</sequence>